<dbReference type="AlphaFoldDB" id="A0A085NA22"/>
<evidence type="ECO:0000313" key="2">
    <source>
        <dbReference type="EMBL" id="KFD66318.1"/>
    </source>
</evidence>
<dbReference type="EMBL" id="KL363266">
    <property type="protein sequence ID" value="KFD49662.1"/>
    <property type="molecule type" value="Genomic_DNA"/>
</dbReference>
<dbReference type="Proteomes" id="UP000030764">
    <property type="component" value="Unassembled WGS sequence"/>
</dbReference>
<proteinExistence type="predicted"/>
<sequence length="76" mass="8934">MEYFERQLFSRSNIYVGPTFFKRYVDDVSVIFTQGNKTFSLEIVNHELLNVMFTIEEEAEGKFPFLDTLIVGSQEQ</sequence>
<evidence type="ECO:0008006" key="4">
    <source>
        <dbReference type="Google" id="ProtNLM"/>
    </source>
</evidence>
<name>A0A085NA22_9BILA</name>
<evidence type="ECO:0000313" key="1">
    <source>
        <dbReference type="EMBL" id="KFD49662.1"/>
    </source>
</evidence>
<dbReference type="EMBL" id="KL367526">
    <property type="protein sequence ID" value="KFD66318.1"/>
    <property type="molecule type" value="Genomic_DNA"/>
</dbReference>
<dbReference type="PANTHER" id="PTHR21301:SF10">
    <property type="entry name" value="REVERSE TRANSCRIPTASE DOMAIN-CONTAINING PROTEIN"/>
    <property type="match status" value="1"/>
</dbReference>
<dbReference type="Proteomes" id="UP000030758">
    <property type="component" value="Unassembled WGS sequence"/>
</dbReference>
<reference evidence="2 3" key="1">
    <citation type="journal article" date="2014" name="Nat. Genet.">
        <title>Genome and transcriptome of the porcine whipworm Trichuris suis.</title>
        <authorList>
            <person name="Jex A.R."/>
            <person name="Nejsum P."/>
            <person name="Schwarz E.M."/>
            <person name="Hu L."/>
            <person name="Young N.D."/>
            <person name="Hall R.S."/>
            <person name="Korhonen P.K."/>
            <person name="Liao S."/>
            <person name="Thamsborg S."/>
            <person name="Xia J."/>
            <person name="Xu P."/>
            <person name="Wang S."/>
            <person name="Scheerlinck J.P."/>
            <person name="Hofmann A."/>
            <person name="Sternberg P.W."/>
            <person name="Wang J."/>
            <person name="Gasser R.B."/>
        </authorList>
    </citation>
    <scope>NUCLEOTIDE SEQUENCE [LARGE SCALE GENOMIC DNA]</scope>
    <source>
        <strain evidence="2">DCEP-RM93F</strain>
        <strain evidence="1">DCEP-RM93M</strain>
    </source>
</reference>
<keyword evidence="3" id="KW-1185">Reference proteome</keyword>
<dbReference type="PANTHER" id="PTHR21301">
    <property type="entry name" value="REVERSE TRANSCRIPTASE"/>
    <property type="match status" value="1"/>
</dbReference>
<evidence type="ECO:0000313" key="3">
    <source>
        <dbReference type="Proteomes" id="UP000030764"/>
    </source>
</evidence>
<gene>
    <name evidence="1" type="ORF">M513_09494</name>
    <name evidence="2" type="ORF">M514_09494</name>
</gene>
<organism evidence="2">
    <name type="scientific">Trichuris suis</name>
    <name type="common">pig whipworm</name>
    <dbReference type="NCBI Taxonomy" id="68888"/>
    <lineage>
        <taxon>Eukaryota</taxon>
        <taxon>Metazoa</taxon>
        <taxon>Ecdysozoa</taxon>
        <taxon>Nematoda</taxon>
        <taxon>Enoplea</taxon>
        <taxon>Dorylaimia</taxon>
        <taxon>Trichinellida</taxon>
        <taxon>Trichuridae</taxon>
        <taxon>Trichuris</taxon>
    </lineage>
</organism>
<accession>A0A085NA22</accession>
<protein>
    <recommendedName>
        <fullName evidence="4">Reverse transcriptase domain-containing protein</fullName>
    </recommendedName>
</protein>